<dbReference type="Gene3D" id="1.10.510.10">
    <property type="entry name" value="Transferase(Phosphotransferase) domain 1"/>
    <property type="match status" value="1"/>
</dbReference>
<dbReference type="PROSITE" id="PS50011">
    <property type="entry name" value="PROTEIN_KINASE_DOM"/>
    <property type="match status" value="1"/>
</dbReference>
<protein>
    <recommendedName>
        <fullName evidence="1">non-specific serine/threonine protein kinase</fullName>
        <ecNumber evidence="1">2.7.11.1</ecNumber>
    </recommendedName>
</protein>
<evidence type="ECO:0000256" key="12">
    <source>
        <dbReference type="SAM" id="Phobius"/>
    </source>
</evidence>
<keyword evidence="12" id="KW-1133">Transmembrane helix</keyword>
<dbReference type="PROSITE" id="PS51178">
    <property type="entry name" value="PASTA"/>
    <property type="match status" value="2"/>
</dbReference>
<gene>
    <name evidence="15" type="primary">pknB_2</name>
    <name evidence="15" type="ORF">GCM10022381_27530</name>
</gene>
<dbReference type="Pfam" id="PF00069">
    <property type="entry name" value="Pkinase"/>
    <property type="match status" value="1"/>
</dbReference>
<feature type="transmembrane region" description="Helical" evidence="12">
    <location>
        <begin position="377"/>
        <end position="398"/>
    </location>
</feature>
<feature type="domain" description="Protein kinase" evidence="13">
    <location>
        <begin position="26"/>
        <end position="309"/>
    </location>
</feature>
<keyword evidence="4" id="KW-0677">Repeat</keyword>
<evidence type="ECO:0000259" key="13">
    <source>
        <dbReference type="PROSITE" id="PS50011"/>
    </source>
</evidence>
<evidence type="ECO:0000256" key="6">
    <source>
        <dbReference type="ARBA" id="ARBA00022777"/>
    </source>
</evidence>
<dbReference type="Proteomes" id="UP001501803">
    <property type="component" value="Unassembled WGS sequence"/>
</dbReference>
<dbReference type="EMBL" id="BAABCN010000008">
    <property type="protein sequence ID" value="GAA3883841.1"/>
    <property type="molecule type" value="Genomic_DNA"/>
</dbReference>
<comment type="catalytic activity">
    <reaction evidence="9">
        <text>L-seryl-[protein] + ATP = O-phospho-L-seryl-[protein] + ADP + H(+)</text>
        <dbReference type="Rhea" id="RHEA:17989"/>
        <dbReference type="Rhea" id="RHEA-COMP:9863"/>
        <dbReference type="Rhea" id="RHEA-COMP:11604"/>
        <dbReference type="ChEBI" id="CHEBI:15378"/>
        <dbReference type="ChEBI" id="CHEBI:29999"/>
        <dbReference type="ChEBI" id="CHEBI:30616"/>
        <dbReference type="ChEBI" id="CHEBI:83421"/>
        <dbReference type="ChEBI" id="CHEBI:456216"/>
        <dbReference type="EC" id="2.7.11.1"/>
    </reaction>
</comment>
<dbReference type="InterPro" id="IPR008266">
    <property type="entry name" value="Tyr_kinase_AS"/>
</dbReference>
<keyword evidence="2" id="KW-0723">Serine/threonine-protein kinase</keyword>
<keyword evidence="3" id="KW-0808">Transferase</keyword>
<dbReference type="InterPro" id="IPR011009">
    <property type="entry name" value="Kinase-like_dom_sf"/>
</dbReference>
<keyword evidence="7 10" id="KW-0067">ATP-binding</keyword>
<feature type="compositionally biased region" description="Low complexity" evidence="11">
    <location>
        <begin position="568"/>
        <end position="577"/>
    </location>
</feature>
<dbReference type="RefSeq" id="WP_345067714.1">
    <property type="nucleotide sequence ID" value="NZ_BAABCN010000008.1"/>
</dbReference>
<dbReference type="CDD" id="cd06577">
    <property type="entry name" value="PASTA_pknB"/>
    <property type="match status" value="1"/>
</dbReference>
<dbReference type="GO" id="GO:0016301">
    <property type="term" value="F:kinase activity"/>
    <property type="evidence" value="ECO:0007669"/>
    <property type="project" value="UniProtKB-KW"/>
</dbReference>
<dbReference type="PROSITE" id="PS00109">
    <property type="entry name" value="PROTEIN_KINASE_TYR"/>
    <property type="match status" value="1"/>
</dbReference>
<evidence type="ECO:0000256" key="4">
    <source>
        <dbReference type="ARBA" id="ARBA00022737"/>
    </source>
</evidence>
<evidence type="ECO:0000256" key="7">
    <source>
        <dbReference type="ARBA" id="ARBA00022840"/>
    </source>
</evidence>
<dbReference type="Gene3D" id="3.30.10.20">
    <property type="match status" value="2"/>
</dbReference>
<evidence type="ECO:0000313" key="15">
    <source>
        <dbReference type="EMBL" id="GAA3883841.1"/>
    </source>
</evidence>
<dbReference type="EC" id="2.7.11.1" evidence="1"/>
<dbReference type="Gene3D" id="3.30.200.20">
    <property type="entry name" value="Phosphorylase Kinase, domain 1"/>
    <property type="match status" value="1"/>
</dbReference>
<evidence type="ECO:0000259" key="14">
    <source>
        <dbReference type="PROSITE" id="PS51178"/>
    </source>
</evidence>
<dbReference type="PANTHER" id="PTHR43289">
    <property type="entry name" value="MITOGEN-ACTIVATED PROTEIN KINASE KINASE KINASE 20-RELATED"/>
    <property type="match status" value="1"/>
</dbReference>
<accession>A0ABP7KRE4</accession>
<feature type="region of interest" description="Disordered" evidence="11">
    <location>
        <begin position="406"/>
        <end position="430"/>
    </location>
</feature>
<feature type="compositionally biased region" description="Low complexity" evidence="11">
    <location>
        <begin position="406"/>
        <end position="417"/>
    </location>
</feature>
<evidence type="ECO:0000256" key="3">
    <source>
        <dbReference type="ARBA" id="ARBA00022679"/>
    </source>
</evidence>
<dbReference type="Pfam" id="PF03793">
    <property type="entry name" value="PASTA"/>
    <property type="match status" value="2"/>
</dbReference>
<feature type="domain" description="PASTA" evidence="14">
    <location>
        <begin position="432"/>
        <end position="498"/>
    </location>
</feature>
<feature type="region of interest" description="Disordered" evidence="11">
    <location>
        <begin position="343"/>
        <end position="371"/>
    </location>
</feature>
<organism evidence="15 16">
    <name type="scientific">Leifsonia kafniensis</name>
    <dbReference type="NCBI Taxonomy" id="475957"/>
    <lineage>
        <taxon>Bacteria</taxon>
        <taxon>Bacillati</taxon>
        <taxon>Actinomycetota</taxon>
        <taxon>Actinomycetes</taxon>
        <taxon>Micrococcales</taxon>
        <taxon>Microbacteriaceae</taxon>
        <taxon>Leifsonia</taxon>
    </lineage>
</organism>
<keyword evidence="12" id="KW-0812">Transmembrane</keyword>
<dbReference type="InterPro" id="IPR017441">
    <property type="entry name" value="Protein_kinase_ATP_BS"/>
</dbReference>
<dbReference type="SMART" id="SM00740">
    <property type="entry name" value="PASTA"/>
    <property type="match status" value="2"/>
</dbReference>
<dbReference type="SUPFAM" id="SSF56112">
    <property type="entry name" value="Protein kinase-like (PK-like)"/>
    <property type="match status" value="1"/>
</dbReference>
<evidence type="ECO:0000256" key="8">
    <source>
        <dbReference type="ARBA" id="ARBA00047899"/>
    </source>
</evidence>
<evidence type="ECO:0000256" key="10">
    <source>
        <dbReference type="PROSITE-ProRule" id="PRU10141"/>
    </source>
</evidence>
<dbReference type="InterPro" id="IPR005543">
    <property type="entry name" value="PASTA_dom"/>
</dbReference>
<keyword evidence="16" id="KW-1185">Reference proteome</keyword>
<comment type="caution">
    <text evidence="15">The sequence shown here is derived from an EMBL/GenBank/DDBJ whole genome shotgun (WGS) entry which is preliminary data.</text>
</comment>
<sequence>MTQRPGSAAGHEGDSPSGASLISDRFLLGELLGSGGSASVFAATDVTTGGGVALKVLHPRLSDASATQQAFFRQARVASAIRHPNVAGVVALGTDQNQSPPVVWIALERAGGVSLAERVEQRGPLDSADAVAVAEGMLRGVAAAHAVGVIHRDLSPGNIMVPLESAIASESVRVIDFGLADAAGRPVLGIDVVRTAQPSSAETPPPAELGVLGTVHYLSPEQASGAAVDERSDLYQLSAVLFFALTGQPPYPRESAEATILAHLHAPPPVPSSVRSGISRELDRLVVKGMLTAQQSRFVSAEEMLAAVLSIPGQRTQQQSQQQHAPSAARTVAATRVLPNPSTALTKVLRAQPSSRRRPGAVSATSAGRQRPRPLRAAWLAGISVAVLAVVIGGFIAASGSTLAPAVVASPSSHPSEPAAPPSSAPPPETVTVTAVEMPSVVQLSLDAARSALAHAGLTVGSVGVEDSAEPEGTVIAASRSAGERAEAGWSVDLVAASGWNLVPSVVGLTAAEASAALAAAGFAVTVVNGGSTSAGGENVLSADPGVGTRVLLGGSILITMARSGGATPVPSTGPSAVPTPTPVPTSSPTTGPSTPPETPPPALVGP</sequence>
<reference evidence="16" key="1">
    <citation type="journal article" date="2019" name="Int. J. Syst. Evol. Microbiol.">
        <title>The Global Catalogue of Microorganisms (GCM) 10K type strain sequencing project: providing services to taxonomists for standard genome sequencing and annotation.</title>
        <authorList>
            <consortium name="The Broad Institute Genomics Platform"/>
            <consortium name="The Broad Institute Genome Sequencing Center for Infectious Disease"/>
            <person name="Wu L."/>
            <person name="Ma J."/>
        </authorList>
    </citation>
    <scope>NUCLEOTIDE SEQUENCE [LARGE SCALE GENOMIC DNA]</scope>
    <source>
        <strain evidence="16">JCM 17021</strain>
    </source>
</reference>
<dbReference type="CDD" id="cd14014">
    <property type="entry name" value="STKc_PknB_like"/>
    <property type="match status" value="1"/>
</dbReference>
<evidence type="ECO:0000256" key="5">
    <source>
        <dbReference type="ARBA" id="ARBA00022741"/>
    </source>
</evidence>
<feature type="domain" description="PASTA" evidence="14">
    <location>
        <begin position="499"/>
        <end position="563"/>
    </location>
</feature>
<evidence type="ECO:0000256" key="2">
    <source>
        <dbReference type="ARBA" id="ARBA00022527"/>
    </source>
</evidence>
<keyword evidence="5 10" id="KW-0547">Nucleotide-binding</keyword>
<feature type="binding site" evidence="10">
    <location>
        <position position="55"/>
    </location>
    <ligand>
        <name>ATP</name>
        <dbReference type="ChEBI" id="CHEBI:30616"/>
    </ligand>
</feature>
<feature type="region of interest" description="Disordered" evidence="11">
    <location>
        <begin position="565"/>
        <end position="607"/>
    </location>
</feature>
<dbReference type="PANTHER" id="PTHR43289:SF6">
    <property type="entry name" value="SERINE_THREONINE-PROTEIN KINASE NEKL-3"/>
    <property type="match status" value="1"/>
</dbReference>
<proteinExistence type="predicted"/>
<name>A0ABP7KRE4_9MICO</name>
<evidence type="ECO:0000256" key="1">
    <source>
        <dbReference type="ARBA" id="ARBA00012513"/>
    </source>
</evidence>
<keyword evidence="12" id="KW-0472">Membrane</keyword>
<dbReference type="PROSITE" id="PS00107">
    <property type="entry name" value="PROTEIN_KINASE_ATP"/>
    <property type="match status" value="1"/>
</dbReference>
<evidence type="ECO:0000256" key="11">
    <source>
        <dbReference type="SAM" id="MobiDB-lite"/>
    </source>
</evidence>
<feature type="compositionally biased region" description="Pro residues" evidence="11">
    <location>
        <begin position="418"/>
        <end position="429"/>
    </location>
</feature>
<evidence type="ECO:0000313" key="16">
    <source>
        <dbReference type="Proteomes" id="UP001501803"/>
    </source>
</evidence>
<dbReference type="InterPro" id="IPR000719">
    <property type="entry name" value="Prot_kinase_dom"/>
</dbReference>
<keyword evidence="6 15" id="KW-0418">Kinase</keyword>
<comment type="catalytic activity">
    <reaction evidence="8">
        <text>L-threonyl-[protein] + ATP = O-phospho-L-threonyl-[protein] + ADP + H(+)</text>
        <dbReference type="Rhea" id="RHEA:46608"/>
        <dbReference type="Rhea" id="RHEA-COMP:11060"/>
        <dbReference type="Rhea" id="RHEA-COMP:11605"/>
        <dbReference type="ChEBI" id="CHEBI:15378"/>
        <dbReference type="ChEBI" id="CHEBI:30013"/>
        <dbReference type="ChEBI" id="CHEBI:30616"/>
        <dbReference type="ChEBI" id="CHEBI:61977"/>
        <dbReference type="ChEBI" id="CHEBI:456216"/>
        <dbReference type="EC" id="2.7.11.1"/>
    </reaction>
</comment>
<feature type="compositionally biased region" description="Pro residues" evidence="11">
    <location>
        <begin position="594"/>
        <end position="607"/>
    </location>
</feature>
<evidence type="ECO:0000256" key="9">
    <source>
        <dbReference type="ARBA" id="ARBA00048679"/>
    </source>
</evidence>